<evidence type="ECO:0000313" key="2">
    <source>
        <dbReference type="EMBL" id="OXR47729.1"/>
    </source>
</evidence>
<proteinExistence type="predicted"/>
<dbReference type="SMART" id="SM00530">
    <property type="entry name" value="HTH_XRE"/>
    <property type="match status" value="1"/>
</dbReference>
<dbReference type="Pfam" id="PF01381">
    <property type="entry name" value="HTH_3"/>
    <property type="match status" value="1"/>
</dbReference>
<dbReference type="InterPro" id="IPR010982">
    <property type="entry name" value="Lambda_DNA-bd_dom_sf"/>
</dbReference>
<organism evidence="2 3">
    <name type="scientific">Nocardia cerradoensis</name>
    <dbReference type="NCBI Taxonomy" id="85688"/>
    <lineage>
        <taxon>Bacteria</taxon>
        <taxon>Bacillati</taxon>
        <taxon>Actinomycetota</taxon>
        <taxon>Actinomycetes</taxon>
        <taxon>Mycobacteriales</taxon>
        <taxon>Nocardiaceae</taxon>
        <taxon>Nocardia</taxon>
    </lineage>
</organism>
<feature type="domain" description="HTH cro/C1-type" evidence="1">
    <location>
        <begin position="47"/>
        <end position="96"/>
    </location>
</feature>
<dbReference type="InterPro" id="IPR043917">
    <property type="entry name" value="DUF5753"/>
</dbReference>
<dbReference type="CDD" id="cd00093">
    <property type="entry name" value="HTH_XRE"/>
    <property type="match status" value="1"/>
</dbReference>
<evidence type="ECO:0000259" key="1">
    <source>
        <dbReference type="PROSITE" id="PS50943"/>
    </source>
</evidence>
<dbReference type="Pfam" id="PF19054">
    <property type="entry name" value="DUF5753"/>
    <property type="match status" value="1"/>
</dbReference>
<dbReference type="InterPro" id="IPR001387">
    <property type="entry name" value="Cro/C1-type_HTH"/>
</dbReference>
<comment type="caution">
    <text evidence="2">The sequence shown here is derived from an EMBL/GenBank/DDBJ whole genome shotgun (WGS) entry which is preliminary data.</text>
</comment>
<accession>A0A231HFW2</accession>
<dbReference type="AlphaFoldDB" id="A0A231HFW2"/>
<dbReference type="Proteomes" id="UP000215506">
    <property type="component" value="Unassembled WGS sequence"/>
</dbReference>
<dbReference type="RefSeq" id="WP_223273226.1">
    <property type="nucleotide sequence ID" value="NZ_JAAXOR010000003.1"/>
</dbReference>
<keyword evidence="3" id="KW-1185">Reference proteome</keyword>
<name>A0A231HFW2_9NOCA</name>
<dbReference type="SUPFAM" id="SSF47413">
    <property type="entry name" value="lambda repressor-like DNA-binding domains"/>
    <property type="match status" value="1"/>
</dbReference>
<reference evidence="2 3" key="1">
    <citation type="submission" date="2017-07" db="EMBL/GenBank/DDBJ databases">
        <title>First draft Genome Sequence of Nocardia cerradoensis isolated from human infection.</title>
        <authorList>
            <person name="Carrasco G."/>
        </authorList>
    </citation>
    <scope>NUCLEOTIDE SEQUENCE [LARGE SCALE GENOMIC DNA]</scope>
    <source>
        <strain evidence="2 3">CNM20130759</strain>
    </source>
</reference>
<dbReference type="GO" id="GO:0003677">
    <property type="term" value="F:DNA binding"/>
    <property type="evidence" value="ECO:0007669"/>
    <property type="project" value="InterPro"/>
</dbReference>
<protein>
    <recommendedName>
        <fullName evidence="1">HTH cro/C1-type domain-containing protein</fullName>
    </recommendedName>
</protein>
<sequence length="327" mass="35963">MIITQQCLVSSTSRAARRADTLAPMGARLRTARKLLLGREIDHMISAAGVNQAEAARIIDTSQSRIAMLINGASSITVGDLERLAVALGFTDPGYLESLEALRRDNHKRGFWNTGHRRAYLEELRLLVDLEAHASLLRVTEAEIVPGLIQCESYIRALHEPPHDAQPPSTAPCAVTVEDSVRARLARQDVLTGPGAPRFHAVLSESCLRREYGGRAVMADQLEYLLELSHRPNIILQVLPFTVATRGAGMEDRFTLVRVPSPGAAGDLDMAIVESQGDIRYIDDKPAVRARETVWDRLSAAAADPDRSRAFIDRIARSFRRESVTGT</sequence>
<dbReference type="EMBL" id="NGAF01000001">
    <property type="protein sequence ID" value="OXR47729.1"/>
    <property type="molecule type" value="Genomic_DNA"/>
</dbReference>
<dbReference type="Gene3D" id="1.10.260.40">
    <property type="entry name" value="lambda repressor-like DNA-binding domains"/>
    <property type="match status" value="1"/>
</dbReference>
<gene>
    <name evidence="2" type="ORF">B7C42_00854</name>
</gene>
<evidence type="ECO:0000313" key="3">
    <source>
        <dbReference type="Proteomes" id="UP000215506"/>
    </source>
</evidence>
<dbReference type="PROSITE" id="PS50943">
    <property type="entry name" value="HTH_CROC1"/>
    <property type="match status" value="1"/>
</dbReference>